<keyword evidence="1" id="KW-0812">Transmembrane</keyword>
<sequence>MQVEVNKQDSILLPSLGHVIFGTDAACDFVLNSETSSSRQICSVIHDKAACILEVFNQEEVYINDLPVKEMAILHPGDTIRIEQQQLKIIDENNLPKACSVPFELKTQDDSDTLLITSVTGIRSFNKGSHGELAIVGSQNGFTHKPLSATDISFSVTYIDGNLTLLCQKDKTIEINGNKASYVVLKNGDYISTGAAKYCVESPGTSSFSKYSPSHPRNIQLSEEYLVNNSLDEKPSSGFLKNNLWWITLLTGLVIITILLVVLKNF</sequence>
<dbReference type="AlphaFoldDB" id="A0A3B0W523"/>
<feature type="domain" description="FHA" evidence="2">
    <location>
        <begin position="19"/>
        <end position="82"/>
    </location>
</feature>
<proteinExistence type="predicted"/>
<dbReference type="CDD" id="cd00060">
    <property type="entry name" value="FHA"/>
    <property type="match status" value="1"/>
</dbReference>
<reference evidence="3" key="1">
    <citation type="submission" date="2018-06" db="EMBL/GenBank/DDBJ databases">
        <authorList>
            <person name="Zhirakovskaya E."/>
        </authorList>
    </citation>
    <scope>NUCLEOTIDE SEQUENCE</scope>
</reference>
<gene>
    <name evidence="3" type="ORF">MNBD_GAMMA01-314</name>
</gene>
<keyword evidence="1" id="KW-1133">Transmembrane helix</keyword>
<evidence type="ECO:0000313" key="3">
    <source>
        <dbReference type="EMBL" id="VAW39706.1"/>
    </source>
</evidence>
<dbReference type="InterPro" id="IPR008984">
    <property type="entry name" value="SMAD_FHA_dom_sf"/>
</dbReference>
<name>A0A3B0W523_9ZZZZ</name>
<dbReference type="Gene3D" id="2.60.200.20">
    <property type="match status" value="1"/>
</dbReference>
<dbReference type="InterPro" id="IPR000253">
    <property type="entry name" value="FHA_dom"/>
</dbReference>
<dbReference type="EMBL" id="UOEW01000242">
    <property type="protein sequence ID" value="VAW39706.1"/>
    <property type="molecule type" value="Genomic_DNA"/>
</dbReference>
<evidence type="ECO:0000259" key="2">
    <source>
        <dbReference type="Pfam" id="PF00498"/>
    </source>
</evidence>
<feature type="transmembrane region" description="Helical" evidence="1">
    <location>
        <begin position="244"/>
        <end position="263"/>
    </location>
</feature>
<keyword evidence="1" id="KW-0472">Membrane</keyword>
<dbReference type="SUPFAM" id="SSF49879">
    <property type="entry name" value="SMAD/FHA domain"/>
    <property type="match status" value="1"/>
</dbReference>
<dbReference type="Pfam" id="PF00498">
    <property type="entry name" value="FHA"/>
    <property type="match status" value="1"/>
</dbReference>
<protein>
    <recommendedName>
        <fullName evidence="2">FHA domain-containing protein</fullName>
    </recommendedName>
</protein>
<evidence type="ECO:0000256" key="1">
    <source>
        <dbReference type="SAM" id="Phobius"/>
    </source>
</evidence>
<accession>A0A3B0W523</accession>
<organism evidence="3">
    <name type="scientific">hydrothermal vent metagenome</name>
    <dbReference type="NCBI Taxonomy" id="652676"/>
    <lineage>
        <taxon>unclassified sequences</taxon>
        <taxon>metagenomes</taxon>
        <taxon>ecological metagenomes</taxon>
    </lineage>
</organism>